<reference evidence="1 2" key="1">
    <citation type="journal article" date="2018" name="Mol. Biol. Evol.">
        <title>Analysis of the draft genome of the red seaweed Gracilariopsis chorda provides insights into genome size evolution in Rhodophyta.</title>
        <authorList>
            <person name="Lee J."/>
            <person name="Yang E.C."/>
            <person name="Graf L."/>
            <person name="Yang J.H."/>
            <person name="Qiu H."/>
            <person name="Zel Zion U."/>
            <person name="Chan C.X."/>
            <person name="Stephens T.G."/>
            <person name="Weber A.P.M."/>
            <person name="Boo G.H."/>
            <person name="Boo S.M."/>
            <person name="Kim K.M."/>
            <person name="Shin Y."/>
            <person name="Jung M."/>
            <person name="Lee S.J."/>
            <person name="Yim H.S."/>
            <person name="Lee J.H."/>
            <person name="Bhattacharya D."/>
            <person name="Yoon H.S."/>
        </authorList>
    </citation>
    <scope>NUCLEOTIDE SEQUENCE [LARGE SCALE GENOMIC DNA]</scope>
    <source>
        <strain evidence="1 2">SKKU-2015</strain>
        <tissue evidence="1">Whole body</tissue>
    </source>
</reference>
<keyword evidence="2" id="KW-1185">Reference proteome</keyword>
<protein>
    <submittedName>
        <fullName evidence="1">Uncharacterized protein</fullName>
    </submittedName>
</protein>
<dbReference type="AlphaFoldDB" id="A0A2V3IQP0"/>
<evidence type="ECO:0000313" key="2">
    <source>
        <dbReference type="Proteomes" id="UP000247409"/>
    </source>
</evidence>
<sequence length="168" mass="18965">MALETNAQAEEIESLRLLLDPQQVLPPNVKEKDVLHVWYYLKYPNEITQDMAWPFASVVLLAPYLDPKITQLKTPIPLALVSFLAVDLRKYSIDKRVQHASFCISGQLPFPSFWMSVLHGLLVKFTRCREMSAADRGAPSKSMYHLIECNVRGTDLESSEVESDGAGK</sequence>
<name>A0A2V3IQP0_9FLOR</name>
<organism evidence="1 2">
    <name type="scientific">Gracilariopsis chorda</name>
    <dbReference type="NCBI Taxonomy" id="448386"/>
    <lineage>
        <taxon>Eukaryota</taxon>
        <taxon>Rhodophyta</taxon>
        <taxon>Florideophyceae</taxon>
        <taxon>Rhodymeniophycidae</taxon>
        <taxon>Gracilariales</taxon>
        <taxon>Gracilariaceae</taxon>
        <taxon>Gracilariopsis</taxon>
    </lineage>
</organism>
<dbReference type="EMBL" id="NBIV01000092">
    <property type="protein sequence ID" value="PXF44403.1"/>
    <property type="molecule type" value="Genomic_DNA"/>
</dbReference>
<accession>A0A2V3IQP0</accession>
<proteinExistence type="predicted"/>
<gene>
    <name evidence="1" type="ORF">BWQ96_05846</name>
</gene>
<evidence type="ECO:0000313" key="1">
    <source>
        <dbReference type="EMBL" id="PXF44403.1"/>
    </source>
</evidence>
<dbReference type="Proteomes" id="UP000247409">
    <property type="component" value="Unassembled WGS sequence"/>
</dbReference>
<comment type="caution">
    <text evidence="1">The sequence shown here is derived from an EMBL/GenBank/DDBJ whole genome shotgun (WGS) entry which is preliminary data.</text>
</comment>